<feature type="non-terminal residue" evidence="1">
    <location>
        <position position="1"/>
    </location>
</feature>
<name>A0A0V0GEN8_SOLCH</name>
<dbReference type="AlphaFoldDB" id="A0A0V0GEN8"/>
<accession>A0A0V0GEN8</accession>
<evidence type="ECO:0000313" key="1">
    <source>
        <dbReference type="EMBL" id="JAP06317.1"/>
    </source>
</evidence>
<sequence length="69" mass="8288">ANSSILCVYITYGYGVRSHQFFLKKVYEDLRIELGNHHIYTHTIFFTPNFYIYNPFLGNRSNSFIFHVY</sequence>
<dbReference type="EMBL" id="GEDG01041806">
    <property type="protein sequence ID" value="JAP06317.1"/>
    <property type="molecule type" value="Transcribed_RNA"/>
</dbReference>
<protein>
    <submittedName>
        <fullName evidence="1">Putative ovule protein</fullName>
    </submittedName>
</protein>
<organism evidence="1">
    <name type="scientific">Solanum chacoense</name>
    <name type="common">Chaco potato</name>
    <dbReference type="NCBI Taxonomy" id="4108"/>
    <lineage>
        <taxon>Eukaryota</taxon>
        <taxon>Viridiplantae</taxon>
        <taxon>Streptophyta</taxon>
        <taxon>Embryophyta</taxon>
        <taxon>Tracheophyta</taxon>
        <taxon>Spermatophyta</taxon>
        <taxon>Magnoliopsida</taxon>
        <taxon>eudicotyledons</taxon>
        <taxon>Gunneridae</taxon>
        <taxon>Pentapetalae</taxon>
        <taxon>asterids</taxon>
        <taxon>lamiids</taxon>
        <taxon>Solanales</taxon>
        <taxon>Solanaceae</taxon>
        <taxon>Solanoideae</taxon>
        <taxon>Solaneae</taxon>
        <taxon>Solanum</taxon>
    </lineage>
</organism>
<proteinExistence type="predicted"/>
<reference evidence="1" key="1">
    <citation type="submission" date="2015-12" db="EMBL/GenBank/DDBJ databases">
        <title>Gene expression during late stages of embryo sac development: a critical building block for successful pollen-pistil interactions.</title>
        <authorList>
            <person name="Liu Y."/>
            <person name="Joly V."/>
            <person name="Sabar M."/>
            <person name="Matton D.P."/>
        </authorList>
    </citation>
    <scope>NUCLEOTIDE SEQUENCE</scope>
</reference>